<dbReference type="Gene3D" id="1.20.1050.10">
    <property type="match status" value="1"/>
</dbReference>
<evidence type="ECO:0000256" key="5">
    <source>
        <dbReference type="SAM" id="MobiDB-lite"/>
    </source>
</evidence>
<dbReference type="CDD" id="cd03039">
    <property type="entry name" value="GST_N_Sigma_like"/>
    <property type="match status" value="1"/>
</dbReference>
<dbReference type="PANTHER" id="PTHR11571">
    <property type="entry name" value="GLUTATHIONE S-TRANSFERASE"/>
    <property type="match status" value="1"/>
</dbReference>
<name>A0ABN8INK7_9NEOP</name>
<dbReference type="SFLD" id="SFLDS00019">
    <property type="entry name" value="Glutathione_Transferase_(cytos"/>
    <property type="match status" value="1"/>
</dbReference>
<dbReference type="Proteomes" id="UP000837857">
    <property type="component" value="Chromosome 26"/>
</dbReference>
<dbReference type="PANTHER" id="PTHR11571:SF224">
    <property type="entry name" value="HEMATOPOIETIC PROSTAGLANDIN D SYNTHASE"/>
    <property type="match status" value="1"/>
</dbReference>
<keyword evidence="9" id="KW-1185">Reference proteome</keyword>
<dbReference type="InterPro" id="IPR004046">
    <property type="entry name" value="GST_C"/>
</dbReference>
<gene>
    <name evidence="8" type="ORF">IPOD504_LOCUS10969</name>
</gene>
<evidence type="ECO:0000313" key="8">
    <source>
        <dbReference type="EMBL" id="CAH2059659.1"/>
    </source>
</evidence>
<sequence length="278" mass="33027">MAAKLHFFDFGGIAEPIRYLLHYGGKKFEDIKYDIKTWPDKKTKDLLPYGQLPMYEEGGLKLTQSLAIARYVAYKVNVLPTDPWEQAMLDSMALTIYDFWSKIVEFTKEQDPAKKETIKEEIIDETIDYYFSRFDKQLMKNKGYINGKLSWVDFVLVGIVEAANLIIGVDMQKQYPNVDYLMKTIVSLPGVKEEQRTENREQRTENREQGTGNREQGTGNREQGTENREQRTENREQRTENREQRTENREQRTENREQRTENREQRTENREQRTENRE</sequence>
<dbReference type="SUPFAM" id="SSF52833">
    <property type="entry name" value="Thioredoxin-like"/>
    <property type="match status" value="1"/>
</dbReference>
<dbReference type="EMBL" id="OW152838">
    <property type="protein sequence ID" value="CAH2059659.1"/>
    <property type="molecule type" value="Genomic_DNA"/>
</dbReference>
<dbReference type="EC" id="2.5.1.18" evidence="1"/>
<organism evidence="8 9">
    <name type="scientific">Iphiclides podalirius</name>
    <name type="common">scarce swallowtail</name>
    <dbReference type="NCBI Taxonomy" id="110791"/>
    <lineage>
        <taxon>Eukaryota</taxon>
        <taxon>Metazoa</taxon>
        <taxon>Ecdysozoa</taxon>
        <taxon>Arthropoda</taxon>
        <taxon>Hexapoda</taxon>
        <taxon>Insecta</taxon>
        <taxon>Pterygota</taxon>
        <taxon>Neoptera</taxon>
        <taxon>Endopterygota</taxon>
        <taxon>Lepidoptera</taxon>
        <taxon>Glossata</taxon>
        <taxon>Ditrysia</taxon>
        <taxon>Papilionoidea</taxon>
        <taxon>Papilionidae</taxon>
        <taxon>Papilioninae</taxon>
        <taxon>Iphiclides</taxon>
    </lineage>
</organism>
<comment type="catalytic activity">
    <reaction evidence="4">
        <text>RX + glutathione = an S-substituted glutathione + a halide anion + H(+)</text>
        <dbReference type="Rhea" id="RHEA:16437"/>
        <dbReference type="ChEBI" id="CHEBI:15378"/>
        <dbReference type="ChEBI" id="CHEBI:16042"/>
        <dbReference type="ChEBI" id="CHEBI:17792"/>
        <dbReference type="ChEBI" id="CHEBI:57925"/>
        <dbReference type="ChEBI" id="CHEBI:90779"/>
        <dbReference type="EC" id="2.5.1.18"/>
    </reaction>
</comment>
<dbReference type="PROSITE" id="PS50405">
    <property type="entry name" value="GST_CTER"/>
    <property type="match status" value="1"/>
</dbReference>
<dbReference type="InterPro" id="IPR010987">
    <property type="entry name" value="Glutathione-S-Trfase_C-like"/>
</dbReference>
<dbReference type="SUPFAM" id="SSF47616">
    <property type="entry name" value="GST C-terminal domain-like"/>
    <property type="match status" value="1"/>
</dbReference>
<reference evidence="8" key="1">
    <citation type="submission" date="2022-03" db="EMBL/GenBank/DDBJ databases">
        <authorList>
            <person name="Martin H S."/>
        </authorList>
    </citation>
    <scope>NUCLEOTIDE SEQUENCE</scope>
</reference>
<evidence type="ECO:0000256" key="1">
    <source>
        <dbReference type="ARBA" id="ARBA00012452"/>
    </source>
</evidence>
<evidence type="ECO:0000256" key="4">
    <source>
        <dbReference type="ARBA" id="ARBA00047960"/>
    </source>
</evidence>
<dbReference type="CDD" id="cd03192">
    <property type="entry name" value="GST_C_Sigma_like"/>
    <property type="match status" value="1"/>
</dbReference>
<feature type="domain" description="GST N-terminal" evidence="6">
    <location>
        <begin position="1"/>
        <end position="80"/>
    </location>
</feature>
<protein>
    <recommendedName>
        <fullName evidence="1">glutathione transferase</fullName>
        <ecNumber evidence="1">2.5.1.18</ecNumber>
    </recommendedName>
</protein>
<dbReference type="InterPro" id="IPR040079">
    <property type="entry name" value="Glutathione_S-Trfase"/>
</dbReference>
<dbReference type="InterPro" id="IPR050213">
    <property type="entry name" value="GST_superfamily"/>
</dbReference>
<dbReference type="Gene3D" id="3.40.30.10">
    <property type="entry name" value="Glutaredoxin"/>
    <property type="match status" value="1"/>
</dbReference>
<feature type="region of interest" description="Disordered" evidence="5">
    <location>
        <begin position="191"/>
        <end position="278"/>
    </location>
</feature>
<evidence type="ECO:0000259" key="6">
    <source>
        <dbReference type="PROSITE" id="PS50404"/>
    </source>
</evidence>
<evidence type="ECO:0000259" key="7">
    <source>
        <dbReference type="PROSITE" id="PS50405"/>
    </source>
</evidence>
<feature type="domain" description="GST C-terminal" evidence="7">
    <location>
        <begin position="82"/>
        <end position="206"/>
    </location>
</feature>
<dbReference type="Pfam" id="PF14497">
    <property type="entry name" value="GST_C_3"/>
    <property type="match status" value="1"/>
</dbReference>
<feature type="non-terminal residue" evidence="8">
    <location>
        <position position="1"/>
    </location>
</feature>
<evidence type="ECO:0000256" key="3">
    <source>
        <dbReference type="ARBA" id="ARBA00038317"/>
    </source>
</evidence>
<evidence type="ECO:0000256" key="2">
    <source>
        <dbReference type="ARBA" id="ARBA00022679"/>
    </source>
</evidence>
<proteinExistence type="inferred from homology"/>
<dbReference type="InterPro" id="IPR004045">
    <property type="entry name" value="Glutathione_S-Trfase_N"/>
</dbReference>
<evidence type="ECO:0000313" key="9">
    <source>
        <dbReference type="Proteomes" id="UP000837857"/>
    </source>
</evidence>
<feature type="compositionally biased region" description="Basic and acidic residues" evidence="5">
    <location>
        <begin position="223"/>
        <end position="278"/>
    </location>
</feature>
<dbReference type="InterPro" id="IPR036282">
    <property type="entry name" value="Glutathione-S-Trfase_C_sf"/>
</dbReference>
<dbReference type="InterPro" id="IPR036249">
    <property type="entry name" value="Thioredoxin-like_sf"/>
</dbReference>
<accession>A0ABN8INK7</accession>
<keyword evidence="2" id="KW-0808">Transferase</keyword>
<comment type="similarity">
    <text evidence="3">Belongs to the GST superfamily. Sigma family.</text>
</comment>
<dbReference type="PROSITE" id="PS50404">
    <property type="entry name" value="GST_NTER"/>
    <property type="match status" value="1"/>
</dbReference>
<feature type="compositionally biased region" description="Basic and acidic residues" evidence="5">
    <location>
        <begin position="191"/>
        <end position="208"/>
    </location>
</feature>
<feature type="compositionally biased region" description="Polar residues" evidence="5">
    <location>
        <begin position="210"/>
        <end position="222"/>
    </location>
</feature>
<dbReference type="Pfam" id="PF02798">
    <property type="entry name" value="GST_N"/>
    <property type="match status" value="1"/>
</dbReference>